<sequence length="390" mass="43512">MISLRRLGDFNQVVSKLPRGIPFSKVCSVYHIDRFFLESCETRREMKELYEEALHHLKPFNTLRKIESPGRFFVTCSIQGVKFKDVLCDSGSSINIMTKETSKKLRIKELQPSDVRIGLVDSSFTVSEGIVRIVYVLEKKARPRQTLAGAPPICTITWPESAWQCQPLTGVFRAGAFQCAPTTSRSPPDCATRSPDLPYLAALATPCPPVRPNANSTGQDSVNYGQHVFVSRKMGMEINIMEFNHTKSCKAAVKQGERSSGTLTGSQGTGNLEHYARTVPQKLNLAEISVGSDQICAKTSERKEQHSFPPQRQKKEAKEEIATSGLRVYSPLKPIQRCQEGFKNFEAKSIKRRSFQCFGSLASGQGLPNLGMRISRCHLKAKRVKINVEV</sequence>
<dbReference type="EMBL" id="CP002685">
    <property type="protein sequence ID" value="ANM62518.1"/>
    <property type="molecule type" value="Genomic_DNA"/>
</dbReference>
<reference evidence="2 3" key="1">
    <citation type="journal article" date="1999" name="Nature">
        <title>Sequence and analysis of chromosome 2 of the plant Arabidopsis thaliana.</title>
        <authorList>
            <person name="Lin X."/>
            <person name="Kaul S."/>
            <person name="Rounsley S."/>
            <person name="Shea T.P."/>
            <person name="Benito M.I."/>
            <person name="Town C.D."/>
            <person name="Fujii C.Y."/>
            <person name="Mason T."/>
            <person name="Bowman C.L."/>
            <person name="Barnstead M."/>
            <person name="Feldblyum T.V."/>
            <person name="Buell C.R."/>
            <person name="Ketchum K.A."/>
            <person name="Lee J."/>
            <person name="Ronning C.M."/>
            <person name="Koo H.L."/>
            <person name="Moffat K.S."/>
            <person name="Cronin L.A."/>
            <person name="Shen M."/>
            <person name="Pai G."/>
            <person name="Van Aken S."/>
            <person name="Umayam L."/>
            <person name="Tallon L.J."/>
            <person name="Gill J.E."/>
            <person name="Adams M.D."/>
            <person name="Carrera A.J."/>
            <person name="Creasy T.H."/>
            <person name="Goodman H.M."/>
            <person name="Somerville C.R."/>
            <person name="Copenhaver G.P."/>
            <person name="Preuss D."/>
            <person name="Nierman W.C."/>
            <person name="White O."/>
            <person name="Eisen J.A."/>
            <person name="Salzberg S.L."/>
            <person name="Fraser C.M."/>
            <person name="Venter J.C."/>
        </authorList>
    </citation>
    <scope>NUCLEOTIDE SEQUENCE [LARGE SCALE GENOMIC DNA]</scope>
    <source>
        <strain evidence="3">cv. Columbia</strain>
    </source>
</reference>
<dbReference type="CDD" id="cd00303">
    <property type="entry name" value="retropepsin_like"/>
    <property type="match status" value="1"/>
</dbReference>
<dbReference type="AlphaFoldDB" id="A0A1P8B0V7"/>
<proteinExistence type="predicted"/>
<evidence type="ECO:0000313" key="1">
    <source>
        <dbReference type="Araport" id="AT2G06105"/>
    </source>
</evidence>
<protein>
    <submittedName>
        <fullName evidence="2">Aspartyl protease gag-polyprotein</fullName>
    </submittedName>
</protein>
<dbReference type="TAIR" id="AT2G06105"/>
<dbReference type="Araport" id="AT2G06105"/>
<dbReference type="PANTHER" id="PTHR33067">
    <property type="entry name" value="RNA-DIRECTED DNA POLYMERASE-RELATED"/>
    <property type="match status" value="1"/>
</dbReference>
<dbReference type="GO" id="GO:0006508">
    <property type="term" value="P:proteolysis"/>
    <property type="evidence" value="ECO:0007669"/>
    <property type="project" value="UniProtKB-KW"/>
</dbReference>
<dbReference type="InParanoid" id="A0A1P8B0V7"/>
<organism evidence="2 3">
    <name type="scientific">Arabidopsis thaliana</name>
    <name type="common">Mouse-ear cress</name>
    <dbReference type="NCBI Taxonomy" id="3702"/>
    <lineage>
        <taxon>Eukaryota</taxon>
        <taxon>Viridiplantae</taxon>
        <taxon>Streptophyta</taxon>
        <taxon>Embryophyta</taxon>
        <taxon>Tracheophyta</taxon>
        <taxon>Spermatophyta</taxon>
        <taxon>Magnoliopsida</taxon>
        <taxon>eudicotyledons</taxon>
        <taxon>Gunneridae</taxon>
        <taxon>Pentapetalae</taxon>
        <taxon>rosids</taxon>
        <taxon>malvids</taxon>
        <taxon>Brassicales</taxon>
        <taxon>Brassicaceae</taxon>
        <taxon>Camelineae</taxon>
        <taxon>Arabidopsis</taxon>
    </lineage>
</organism>
<evidence type="ECO:0000313" key="2">
    <source>
        <dbReference type="EMBL" id="ANM62518.1"/>
    </source>
</evidence>
<dbReference type="ExpressionAtlas" id="A0A1P8B0V7">
    <property type="expression patterns" value="baseline and differential"/>
</dbReference>
<keyword evidence="2" id="KW-0645">Protease</keyword>
<evidence type="ECO:0000313" key="3">
    <source>
        <dbReference type="Proteomes" id="UP000006548"/>
    </source>
</evidence>
<dbReference type="KEGG" id="ath:AT2G06105"/>
<reference evidence="3" key="2">
    <citation type="journal article" date="2017" name="Plant J.">
        <title>Araport11: a complete reannotation of the Arabidopsis thaliana reference genome.</title>
        <authorList>
            <person name="Cheng C.Y."/>
            <person name="Krishnakumar V."/>
            <person name="Chan A.P."/>
            <person name="Thibaud-Nissen F."/>
            <person name="Schobel S."/>
            <person name="Town C.D."/>
        </authorList>
    </citation>
    <scope>GENOME REANNOTATION</scope>
    <source>
        <strain evidence="3">cv. Columbia</strain>
    </source>
</reference>
<accession>A0A1P8B0V7</accession>
<name>A0A1P8B0V7_ARATH</name>
<dbReference type="RefSeq" id="NP_001324670.1">
    <property type="nucleotide sequence ID" value="NM_001335300.1"/>
</dbReference>
<dbReference type="InterPro" id="IPR021109">
    <property type="entry name" value="Peptidase_aspartic_dom_sf"/>
</dbReference>
<gene>
    <name evidence="1 2" type="ordered locus">At2g06105</name>
</gene>
<dbReference type="Proteomes" id="UP000006548">
    <property type="component" value="Chromosome 2"/>
</dbReference>
<keyword evidence="3" id="KW-1185">Reference proteome</keyword>
<dbReference type="GO" id="GO:0008233">
    <property type="term" value="F:peptidase activity"/>
    <property type="evidence" value="ECO:0007669"/>
    <property type="project" value="UniProtKB-KW"/>
</dbReference>
<dbReference type="PANTHER" id="PTHR33067:SF31">
    <property type="entry name" value="RNA-DIRECTED DNA POLYMERASE"/>
    <property type="match status" value="1"/>
</dbReference>
<dbReference type="Gene3D" id="2.40.70.10">
    <property type="entry name" value="Acid Proteases"/>
    <property type="match status" value="1"/>
</dbReference>
<keyword evidence="2" id="KW-0378">Hydrolase</keyword>
<dbReference type="GeneID" id="28717693"/>